<dbReference type="Pfam" id="PF02163">
    <property type="entry name" value="Peptidase_M50"/>
    <property type="match status" value="1"/>
</dbReference>
<evidence type="ECO:0000256" key="2">
    <source>
        <dbReference type="ARBA" id="ARBA00004141"/>
    </source>
</evidence>
<organism evidence="14 15">
    <name type="scientific">Litoreibacter roseus</name>
    <dbReference type="NCBI Taxonomy" id="2601869"/>
    <lineage>
        <taxon>Bacteria</taxon>
        <taxon>Pseudomonadati</taxon>
        <taxon>Pseudomonadota</taxon>
        <taxon>Alphaproteobacteria</taxon>
        <taxon>Rhodobacterales</taxon>
        <taxon>Roseobacteraceae</taxon>
        <taxon>Litoreibacter</taxon>
    </lineage>
</organism>
<dbReference type="GO" id="GO:0016020">
    <property type="term" value="C:membrane"/>
    <property type="evidence" value="ECO:0007669"/>
    <property type="project" value="UniProtKB-SubCell"/>
</dbReference>
<accession>A0A6N6JAZ0</accession>
<keyword evidence="9 12" id="KW-1133">Transmembrane helix</keyword>
<keyword evidence="10" id="KW-0482">Metalloprotease</keyword>
<feature type="transmembrane region" description="Helical" evidence="12">
    <location>
        <begin position="185"/>
        <end position="218"/>
    </location>
</feature>
<dbReference type="EMBL" id="BLJE01000001">
    <property type="protein sequence ID" value="GFE63040.1"/>
    <property type="molecule type" value="Genomic_DNA"/>
</dbReference>
<evidence type="ECO:0000256" key="7">
    <source>
        <dbReference type="ARBA" id="ARBA00022801"/>
    </source>
</evidence>
<evidence type="ECO:0000313" key="14">
    <source>
        <dbReference type="EMBL" id="GFE63040.1"/>
    </source>
</evidence>
<keyword evidence="6" id="KW-0479">Metal-binding</keyword>
<keyword evidence="11 12" id="KW-0472">Membrane</keyword>
<dbReference type="GO" id="GO:0008237">
    <property type="term" value="F:metallopeptidase activity"/>
    <property type="evidence" value="ECO:0007669"/>
    <property type="project" value="UniProtKB-KW"/>
</dbReference>
<evidence type="ECO:0000256" key="4">
    <source>
        <dbReference type="ARBA" id="ARBA00022670"/>
    </source>
</evidence>
<evidence type="ECO:0000256" key="10">
    <source>
        <dbReference type="ARBA" id="ARBA00023049"/>
    </source>
</evidence>
<evidence type="ECO:0000256" key="8">
    <source>
        <dbReference type="ARBA" id="ARBA00022833"/>
    </source>
</evidence>
<feature type="transmembrane region" description="Helical" evidence="12">
    <location>
        <begin position="238"/>
        <end position="260"/>
    </location>
</feature>
<evidence type="ECO:0000313" key="15">
    <source>
        <dbReference type="Proteomes" id="UP000436822"/>
    </source>
</evidence>
<dbReference type="InterPro" id="IPR008915">
    <property type="entry name" value="Peptidase_M50"/>
</dbReference>
<feature type="transmembrane region" description="Helical" evidence="12">
    <location>
        <begin position="108"/>
        <end position="129"/>
    </location>
</feature>
<evidence type="ECO:0000256" key="12">
    <source>
        <dbReference type="SAM" id="Phobius"/>
    </source>
</evidence>
<comment type="subcellular location">
    <subcellularLocation>
        <location evidence="2">Membrane</location>
        <topology evidence="2">Multi-pass membrane protein</topology>
    </subcellularLocation>
</comment>
<keyword evidence="8" id="KW-0862">Zinc</keyword>
<feature type="transmembrane region" description="Helical" evidence="12">
    <location>
        <begin position="39"/>
        <end position="66"/>
    </location>
</feature>
<dbReference type="GO" id="GO:0006508">
    <property type="term" value="P:proteolysis"/>
    <property type="evidence" value="ECO:0007669"/>
    <property type="project" value="UniProtKB-KW"/>
</dbReference>
<dbReference type="AlphaFoldDB" id="A0A6N6JAZ0"/>
<evidence type="ECO:0000256" key="11">
    <source>
        <dbReference type="ARBA" id="ARBA00023136"/>
    </source>
</evidence>
<evidence type="ECO:0000259" key="13">
    <source>
        <dbReference type="Pfam" id="PF02163"/>
    </source>
</evidence>
<evidence type="ECO:0000256" key="5">
    <source>
        <dbReference type="ARBA" id="ARBA00022692"/>
    </source>
</evidence>
<evidence type="ECO:0000256" key="1">
    <source>
        <dbReference type="ARBA" id="ARBA00001947"/>
    </source>
</evidence>
<protein>
    <recommendedName>
        <fullName evidence="13">Peptidase M50 domain-containing protein</fullName>
    </recommendedName>
</protein>
<evidence type="ECO:0000256" key="9">
    <source>
        <dbReference type="ARBA" id="ARBA00022989"/>
    </source>
</evidence>
<keyword evidence="4" id="KW-0645">Protease</keyword>
<keyword evidence="5 12" id="KW-0812">Transmembrane</keyword>
<dbReference type="PANTHER" id="PTHR39188:SF3">
    <property type="entry name" value="STAGE IV SPORULATION PROTEIN FB"/>
    <property type="match status" value="1"/>
</dbReference>
<reference evidence="14 15" key="1">
    <citation type="submission" date="2019-12" db="EMBL/GenBank/DDBJ databases">
        <title>Litoreibacter badius sp. nov., a novel bacteriochlorophyll a-containing bacterium in the genus Litoreibacter.</title>
        <authorList>
            <person name="Kanamuro M."/>
            <person name="Takabe Y."/>
            <person name="Mori K."/>
            <person name="Takaichi S."/>
            <person name="Hanada S."/>
        </authorList>
    </citation>
    <scope>NUCLEOTIDE SEQUENCE [LARGE SCALE GENOMIC DNA]</scope>
    <source>
        <strain evidence="14 15">K6</strain>
    </source>
</reference>
<feature type="transmembrane region" description="Helical" evidence="12">
    <location>
        <begin position="141"/>
        <end position="164"/>
    </location>
</feature>
<evidence type="ECO:0000256" key="6">
    <source>
        <dbReference type="ARBA" id="ARBA00022723"/>
    </source>
</evidence>
<proteinExistence type="inferred from homology"/>
<dbReference type="PANTHER" id="PTHR39188">
    <property type="entry name" value="MEMBRANE-ASSOCIATED ZINC METALLOPROTEASE M50B"/>
    <property type="match status" value="1"/>
</dbReference>
<name>A0A6N6JAZ0_9RHOB</name>
<feature type="domain" description="Peptidase M50" evidence="13">
    <location>
        <begin position="58"/>
        <end position="180"/>
    </location>
</feature>
<keyword evidence="7" id="KW-0378">Hydrolase</keyword>
<comment type="cofactor">
    <cofactor evidence="1">
        <name>Zn(2+)</name>
        <dbReference type="ChEBI" id="CHEBI:29105"/>
    </cofactor>
</comment>
<evidence type="ECO:0000256" key="3">
    <source>
        <dbReference type="ARBA" id="ARBA00007931"/>
    </source>
</evidence>
<comment type="similarity">
    <text evidence="3">Belongs to the peptidase M50B family.</text>
</comment>
<gene>
    <name evidence="14" type="ORF">KIN_01140</name>
</gene>
<comment type="caution">
    <text evidence="14">The sequence shown here is derived from an EMBL/GenBank/DDBJ whole genome shotgun (WGS) entry which is preliminary data.</text>
</comment>
<keyword evidence="15" id="KW-1185">Reference proteome</keyword>
<dbReference type="Proteomes" id="UP000436822">
    <property type="component" value="Unassembled WGS sequence"/>
</dbReference>
<dbReference type="GO" id="GO:0046872">
    <property type="term" value="F:metal ion binding"/>
    <property type="evidence" value="ECO:0007669"/>
    <property type="project" value="UniProtKB-KW"/>
</dbReference>
<sequence length="261" mass="28020">MLVLGGASFLFLMMYLIVRAGFSNQGALNIVGLDPQGVFLAIIAIGAAVYYLGPLYGIAVTLSVMIHEFGHVVAFRIAGHEDARFRLVPLMGGIAISDMAPRTQADDFFITLMGPGICIVPMVAAFILSDLTFQTFPQASQFLWIFAVATGALNFFNLLPFWPLDGGRCLRIVTDAFAPRATTAITLGMSAVCAALAFHLDSIALTIFSLLGIQSLWFGRGLDLDQTRLSIGQGVLSVSAYVMTSAVHFVGGVQMIFWIIA</sequence>